<evidence type="ECO:0008006" key="3">
    <source>
        <dbReference type="Google" id="ProtNLM"/>
    </source>
</evidence>
<accession>A0A3S8ZA23</accession>
<dbReference type="InterPro" id="IPR029068">
    <property type="entry name" value="Glyas_Bleomycin-R_OHBP_Dase"/>
</dbReference>
<dbReference type="Gene3D" id="3.10.180.10">
    <property type="entry name" value="2,3-Dihydroxybiphenyl 1,2-Dioxygenase, domain 1"/>
    <property type="match status" value="1"/>
</dbReference>
<sequence length="116" mass="13081">MQIIPILVVDDVEEALDFYTRAFRARVYKVVGDITAMQVQDQAFGVRRGDEDELESSCDRVRLVIETAAPEVLQEAALNFGAEIIEPVDYRDSGVRAGRFIDPFGFQWTTTTPVPR</sequence>
<dbReference type="Proteomes" id="UP000270021">
    <property type="component" value="Chromosome"/>
</dbReference>
<dbReference type="KEGG" id="fsl:EJO69_08375"/>
<dbReference type="AlphaFoldDB" id="A0A3S8ZA23"/>
<dbReference type="RefSeq" id="WP_126040952.1">
    <property type="nucleotide sequence ID" value="NZ_CP034438.1"/>
</dbReference>
<reference evidence="1 2" key="1">
    <citation type="submission" date="2018-12" db="EMBL/GenBank/DDBJ databases">
        <title>Complete genome sequence of Flaviflexus salsibiostraticola KCTC 33148.</title>
        <authorList>
            <person name="Bae J.-W."/>
        </authorList>
    </citation>
    <scope>NUCLEOTIDE SEQUENCE [LARGE SCALE GENOMIC DNA]</scope>
    <source>
        <strain evidence="1 2">KCTC 33148</strain>
    </source>
</reference>
<name>A0A3S8ZA23_9ACTO</name>
<evidence type="ECO:0000313" key="1">
    <source>
        <dbReference type="EMBL" id="AZN30317.1"/>
    </source>
</evidence>
<protein>
    <recommendedName>
        <fullName evidence="3">VOC family protein</fullName>
    </recommendedName>
</protein>
<dbReference type="OrthoDB" id="9795306at2"/>
<gene>
    <name evidence="1" type="ORF">EJO69_08375</name>
</gene>
<dbReference type="EMBL" id="CP034438">
    <property type="protein sequence ID" value="AZN30317.1"/>
    <property type="molecule type" value="Genomic_DNA"/>
</dbReference>
<organism evidence="1 2">
    <name type="scientific">Flaviflexus salsibiostraticola</name>
    <dbReference type="NCBI Taxonomy" id="1282737"/>
    <lineage>
        <taxon>Bacteria</taxon>
        <taxon>Bacillati</taxon>
        <taxon>Actinomycetota</taxon>
        <taxon>Actinomycetes</taxon>
        <taxon>Actinomycetales</taxon>
        <taxon>Actinomycetaceae</taxon>
        <taxon>Flaviflexus</taxon>
    </lineage>
</organism>
<dbReference type="SUPFAM" id="SSF54593">
    <property type="entry name" value="Glyoxalase/Bleomycin resistance protein/Dihydroxybiphenyl dioxygenase"/>
    <property type="match status" value="1"/>
</dbReference>
<keyword evidence="2" id="KW-1185">Reference proteome</keyword>
<evidence type="ECO:0000313" key="2">
    <source>
        <dbReference type="Proteomes" id="UP000270021"/>
    </source>
</evidence>
<proteinExistence type="predicted"/>